<organism evidence="1 2">
    <name type="scientific">Penicillium frequentans</name>
    <dbReference type="NCBI Taxonomy" id="3151616"/>
    <lineage>
        <taxon>Eukaryota</taxon>
        <taxon>Fungi</taxon>
        <taxon>Dikarya</taxon>
        <taxon>Ascomycota</taxon>
        <taxon>Pezizomycotina</taxon>
        <taxon>Eurotiomycetes</taxon>
        <taxon>Eurotiomycetidae</taxon>
        <taxon>Eurotiales</taxon>
        <taxon>Aspergillaceae</taxon>
        <taxon>Penicillium</taxon>
    </lineage>
</organism>
<reference evidence="1 2" key="1">
    <citation type="journal article" date="2023" name="IMA Fungus">
        <title>Comparative genomic study of the Penicillium genus elucidates a diverse pangenome and 15 lateral gene transfer events.</title>
        <authorList>
            <person name="Petersen C."/>
            <person name="Sorensen T."/>
            <person name="Nielsen M.R."/>
            <person name="Sondergaard T.E."/>
            <person name="Sorensen J.L."/>
            <person name="Fitzpatrick D.A."/>
            <person name="Frisvad J.C."/>
            <person name="Nielsen K.L."/>
        </authorList>
    </citation>
    <scope>NUCLEOTIDE SEQUENCE [LARGE SCALE GENOMIC DNA]</scope>
    <source>
        <strain evidence="1 2">IBT 35679</strain>
    </source>
</reference>
<dbReference type="AlphaFoldDB" id="A0AAD6CUU1"/>
<evidence type="ECO:0000313" key="2">
    <source>
        <dbReference type="Proteomes" id="UP001220324"/>
    </source>
</evidence>
<keyword evidence="2" id="KW-1185">Reference proteome</keyword>
<evidence type="ECO:0000313" key="1">
    <source>
        <dbReference type="EMBL" id="KAJ5540477.1"/>
    </source>
</evidence>
<protein>
    <submittedName>
        <fullName evidence="1">Uncharacterized protein</fullName>
    </submittedName>
</protein>
<proteinExistence type="predicted"/>
<accession>A0AAD6CUU1</accession>
<sequence>MENGATATKPKPYKWINQEIAKLDPYKDYVEIWRLSTEYAGNNEFIQNLLYATTFSNFISTP</sequence>
<comment type="caution">
    <text evidence="1">The sequence shown here is derived from an EMBL/GenBank/DDBJ whole genome shotgun (WGS) entry which is preliminary data.</text>
</comment>
<dbReference type="EMBL" id="JAQIZZ010000005">
    <property type="protein sequence ID" value="KAJ5540477.1"/>
    <property type="molecule type" value="Genomic_DNA"/>
</dbReference>
<gene>
    <name evidence="1" type="ORF">N7494_005553</name>
</gene>
<name>A0AAD6CUU1_9EURO</name>
<dbReference type="Proteomes" id="UP001220324">
    <property type="component" value="Unassembled WGS sequence"/>
</dbReference>